<organism evidence="6 7">
    <name type="scientific">Spinacia oleracea</name>
    <name type="common">Spinach</name>
    <dbReference type="NCBI Taxonomy" id="3562"/>
    <lineage>
        <taxon>Eukaryota</taxon>
        <taxon>Viridiplantae</taxon>
        <taxon>Streptophyta</taxon>
        <taxon>Embryophyta</taxon>
        <taxon>Tracheophyta</taxon>
        <taxon>Spermatophyta</taxon>
        <taxon>Magnoliopsida</taxon>
        <taxon>eudicotyledons</taxon>
        <taxon>Gunneridae</taxon>
        <taxon>Pentapetalae</taxon>
        <taxon>Caryophyllales</taxon>
        <taxon>Chenopodiaceae</taxon>
        <taxon>Chenopodioideae</taxon>
        <taxon>Anserineae</taxon>
        <taxon>Spinacia</taxon>
    </lineage>
</organism>
<keyword evidence="5" id="KW-0472">Membrane</keyword>
<feature type="transmembrane region" description="Helical" evidence="5">
    <location>
        <begin position="12"/>
        <end position="29"/>
    </location>
</feature>
<dbReference type="GO" id="GO:0005576">
    <property type="term" value="C:extracellular region"/>
    <property type="evidence" value="ECO:0007669"/>
    <property type="project" value="UniProtKB-SubCell"/>
</dbReference>
<evidence type="ECO:0000256" key="2">
    <source>
        <dbReference type="ARBA" id="ARBA00005592"/>
    </source>
</evidence>
<evidence type="ECO:0000313" key="6">
    <source>
        <dbReference type="Proteomes" id="UP000813463"/>
    </source>
</evidence>
<dbReference type="Gene3D" id="2.40.40.10">
    <property type="entry name" value="RlpA-like domain"/>
    <property type="match status" value="1"/>
</dbReference>
<dbReference type="Proteomes" id="UP000813463">
    <property type="component" value="Chromosome 2"/>
</dbReference>
<keyword evidence="5" id="KW-0812">Transmembrane</keyword>
<comment type="subcellular location">
    <subcellularLocation>
        <location evidence="1">Secreted</location>
    </subcellularLocation>
</comment>
<proteinExistence type="inferred from homology"/>
<dbReference type="AlphaFoldDB" id="A0A9R0IIA7"/>
<gene>
    <name evidence="7" type="primary">LOC110789375</name>
</gene>
<dbReference type="GeneID" id="110789375"/>
<dbReference type="Pfam" id="PF24300">
    <property type="entry name" value="KWL1"/>
    <property type="match status" value="1"/>
</dbReference>
<reference evidence="6" key="1">
    <citation type="journal article" date="2021" name="Nat. Commun.">
        <title>Genomic analyses provide insights into spinach domestication and the genetic basis of agronomic traits.</title>
        <authorList>
            <person name="Cai X."/>
            <person name="Sun X."/>
            <person name="Xu C."/>
            <person name="Sun H."/>
            <person name="Wang X."/>
            <person name="Ge C."/>
            <person name="Zhang Z."/>
            <person name="Wang Q."/>
            <person name="Fei Z."/>
            <person name="Jiao C."/>
            <person name="Wang Q."/>
        </authorList>
    </citation>
    <scope>NUCLEOTIDE SEQUENCE [LARGE SCALE GENOMIC DNA]</scope>
    <source>
        <strain evidence="6">cv. Varoflay</strain>
    </source>
</reference>
<comment type="similarity">
    <text evidence="2">Belongs to the kiwellin family.</text>
</comment>
<protein>
    <submittedName>
        <fullName evidence="7">Ripening-related protein 1</fullName>
    </submittedName>
</protein>
<keyword evidence="4" id="KW-0732">Signal</keyword>
<keyword evidence="5" id="KW-1133">Transmembrane helix</keyword>
<evidence type="ECO:0000256" key="1">
    <source>
        <dbReference type="ARBA" id="ARBA00004613"/>
    </source>
</evidence>
<sequence length="204" mass="22055">MRKLITSPTSLYYYAFVVVLLAISTNFLHTTNAQACKPGKPLPGIKPPPGQCDPKGADCCKAGKSYTTYKCSPPVTSHTKATLTLNSFAKGGDEGGASACDNRYHSDNTPVVALSTGWYNKGSRCLKEIIINGNGRTTRAKVVDECDSRKGCDEEHGYQIPCRFNVVDASKAVWRSLGVSPDSDHYGEMPITWSPSTDLLVESI</sequence>
<dbReference type="OrthoDB" id="406505at2759"/>
<name>A0A9R0IIA7_SPIOL</name>
<dbReference type="KEGG" id="soe:110789375"/>
<reference evidence="7" key="2">
    <citation type="submission" date="2025-08" db="UniProtKB">
        <authorList>
            <consortium name="RefSeq"/>
        </authorList>
    </citation>
    <scope>IDENTIFICATION</scope>
    <source>
        <tissue evidence="7">Leaf</tissue>
    </source>
</reference>
<evidence type="ECO:0000256" key="3">
    <source>
        <dbReference type="ARBA" id="ARBA00022525"/>
    </source>
</evidence>
<evidence type="ECO:0000313" key="7">
    <source>
        <dbReference type="RefSeq" id="XP_021849727.1"/>
    </source>
</evidence>
<dbReference type="PANTHER" id="PTHR33191">
    <property type="entry name" value="RIPENING-RELATED PROTEIN 2-RELATED"/>
    <property type="match status" value="1"/>
</dbReference>
<evidence type="ECO:0000256" key="4">
    <source>
        <dbReference type="ARBA" id="ARBA00022729"/>
    </source>
</evidence>
<keyword evidence="3" id="KW-0964">Secreted</keyword>
<dbReference type="RefSeq" id="XP_021849727.1">
    <property type="nucleotide sequence ID" value="XM_021994035.2"/>
</dbReference>
<evidence type="ECO:0000256" key="5">
    <source>
        <dbReference type="SAM" id="Phobius"/>
    </source>
</evidence>
<dbReference type="InterPro" id="IPR036908">
    <property type="entry name" value="RlpA-like_sf"/>
</dbReference>
<dbReference type="SUPFAM" id="SSF50685">
    <property type="entry name" value="Barwin-like endoglucanases"/>
    <property type="match status" value="1"/>
</dbReference>
<keyword evidence="6" id="KW-1185">Reference proteome</keyword>
<accession>A0A9R0IIA7</accession>
<dbReference type="InterPro" id="IPR039271">
    <property type="entry name" value="Kiwellin-like"/>
</dbReference>
<dbReference type="PANTHER" id="PTHR33191:SF77">
    <property type="entry name" value="RIPENING-RELATED PROTEIN 1"/>
    <property type="match status" value="1"/>
</dbReference>
<dbReference type="CDD" id="cd22270">
    <property type="entry name" value="DPBB_kiwellin-like"/>
    <property type="match status" value="1"/>
</dbReference>